<feature type="region of interest" description="Disordered" evidence="1">
    <location>
        <begin position="74"/>
        <end position="100"/>
    </location>
</feature>
<dbReference type="PANTHER" id="PTHR11360">
    <property type="entry name" value="MONOCARBOXYLATE TRANSPORTER"/>
    <property type="match status" value="1"/>
</dbReference>
<feature type="transmembrane region" description="Helical" evidence="2">
    <location>
        <begin position="370"/>
        <end position="391"/>
    </location>
</feature>
<dbReference type="AlphaFoldDB" id="A0A7M7J6S9"/>
<organism evidence="3 4">
    <name type="scientific">Varroa destructor</name>
    <name type="common">Honeybee mite</name>
    <dbReference type="NCBI Taxonomy" id="109461"/>
    <lineage>
        <taxon>Eukaryota</taxon>
        <taxon>Metazoa</taxon>
        <taxon>Ecdysozoa</taxon>
        <taxon>Arthropoda</taxon>
        <taxon>Chelicerata</taxon>
        <taxon>Arachnida</taxon>
        <taxon>Acari</taxon>
        <taxon>Parasitiformes</taxon>
        <taxon>Mesostigmata</taxon>
        <taxon>Gamasina</taxon>
        <taxon>Dermanyssoidea</taxon>
        <taxon>Varroidae</taxon>
        <taxon>Varroa</taxon>
    </lineage>
</organism>
<feature type="transmembrane region" description="Helical" evidence="2">
    <location>
        <begin position="445"/>
        <end position="464"/>
    </location>
</feature>
<feature type="transmembrane region" description="Helical" evidence="2">
    <location>
        <begin position="504"/>
        <end position="526"/>
    </location>
</feature>
<keyword evidence="4" id="KW-1185">Reference proteome</keyword>
<feature type="transmembrane region" description="Helical" evidence="2">
    <location>
        <begin position="214"/>
        <end position="233"/>
    </location>
</feature>
<dbReference type="PANTHER" id="PTHR11360:SF93">
    <property type="entry name" value="MONOCARBOXYLATE TRANSPORTER 7-LIKE PROTEIN"/>
    <property type="match status" value="1"/>
</dbReference>
<evidence type="ECO:0008006" key="5">
    <source>
        <dbReference type="Google" id="ProtNLM"/>
    </source>
</evidence>
<feature type="transmembrane region" description="Helical" evidence="2">
    <location>
        <begin position="568"/>
        <end position="587"/>
    </location>
</feature>
<accession>A0A7M7J6S9</accession>
<feature type="transmembrane region" description="Helical" evidence="2">
    <location>
        <begin position="239"/>
        <end position="261"/>
    </location>
</feature>
<sequence length="851" mass="90110">MSGKESKELLVNSTSSGSVTTHTDGTPDDNTLSYRPRTCSSFTLASQSNTQTTTTTVITEDILQASADRGGTGIAGLSTEGLGTSSSLRSGSSNPTTLEEHRRSLYVGRDSAPPTATAANLSRREAEQRMATIRQHYYPEGEWGWAVAACAAFVNALTFGLQLNFSAEMHQQIIQRYGKDHYFTAFYPGALSLATSTFISPVVVAICRRRSPRVVAVLGGLLSALGCLFTSFATQFHQIFVSWCFVVGIGLGVTRETANIVVGSYFKRKRENIELLCLAATGLGVASLNHFLHHVLGSFGWRYGLQATTGVVSLLFIIGMLYRPASLYHPQRRAIVHLKNQRRKIKEKNTTSQKPPLFEFSTLRTKTVRVLMVVCFFASFAIYTPFLFIVPLAVSEDGGGSVSMGTLGDQYLLQTILGLAHTFGTCLFGMLIVGNSDDCYVGRKYLSQAGLLGLSFSCASPMALGGFRGLALLAVLSGALSGGLGYSLKLLVFERLRARHFSRAWGFVHWSMSAPILLILPITQYLSGSTAPSTGGMLGSTSGSGGSAGSRFGPGGGFWCTGDLRVPFYVSSGCALFASVVLFALPVSHRAACRILYADPFERNGSLSSTWHTCSQSGNSSFCNNSASAGIVASKRNNAGVLAGPLHANGNYCPMLAAGRVGGSACVSAALGNGSSCMGSAYNGGFRYSPVGGSTAYLGGIDCDSRVDECVSCRAQLDRLQRTVSWATSVDLLNAQMSNFEDNDDFNEIGKRPELLTCISEEGLVEMVDPTLLLSECCECEMTEDPTGSPDSLVKTGAACSAGGGSGVGSASSSGVGAGPLDSKRTPPGTFGHLHTWQPAMTPIEEVTSTV</sequence>
<keyword evidence="2" id="KW-0812">Transmembrane</keyword>
<dbReference type="GeneID" id="111244616"/>
<dbReference type="InterPro" id="IPR036259">
    <property type="entry name" value="MFS_trans_sf"/>
</dbReference>
<dbReference type="InterPro" id="IPR050327">
    <property type="entry name" value="Proton-linked_MCT"/>
</dbReference>
<dbReference type="OrthoDB" id="6511608at2759"/>
<feature type="transmembrane region" description="Helical" evidence="2">
    <location>
        <begin position="143"/>
        <end position="165"/>
    </location>
</feature>
<dbReference type="GO" id="GO:0022857">
    <property type="term" value="F:transmembrane transporter activity"/>
    <property type="evidence" value="ECO:0007669"/>
    <property type="project" value="InterPro"/>
</dbReference>
<feature type="compositionally biased region" description="Polar residues" evidence="1">
    <location>
        <begin position="11"/>
        <end position="35"/>
    </location>
</feature>
<feature type="transmembrane region" description="Helical" evidence="2">
    <location>
        <begin position="303"/>
        <end position="322"/>
    </location>
</feature>
<dbReference type="InterPro" id="IPR011701">
    <property type="entry name" value="MFS"/>
</dbReference>
<keyword evidence="2" id="KW-1133">Transmembrane helix</keyword>
<feature type="region of interest" description="Disordered" evidence="1">
    <location>
        <begin position="806"/>
        <end position="828"/>
    </location>
</feature>
<proteinExistence type="predicted"/>
<evidence type="ECO:0000313" key="3">
    <source>
        <dbReference type="EnsemblMetazoa" id="XP_022647628"/>
    </source>
</evidence>
<name>A0A7M7J6S9_VARDE</name>
<dbReference type="RefSeq" id="XP_022647628.1">
    <property type="nucleotide sequence ID" value="XM_022791893.1"/>
</dbReference>
<dbReference type="Pfam" id="PF07690">
    <property type="entry name" value="MFS_1"/>
    <property type="match status" value="1"/>
</dbReference>
<feature type="transmembrane region" description="Helical" evidence="2">
    <location>
        <begin position="185"/>
        <end position="207"/>
    </location>
</feature>
<feature type="region of interest" description="Disordered" evidence="1">
    <location>
        <begin position="1"/>
        <end position="35"/>
    </location>
</feature>
<dbReference type="Gene3D" id="1.20.1250.20">
    <property type="entry name" value="MFS general substrate transporter like domains"/>
    <property type="match status" value="1"/>
</dbReference>
<dbReference type="InParanoid" id="A0A7M7J6S9"/>
<dbReference type="Proteomes" id="UP000594260">
    <property type="component" value="Unplaced"/>
</dbReference>
<feature type="transmembrane region" description="Helical" evidence="2">
    <location>
        <begin position="411"/>
        <end position="433"/>
    </location>
</feature>
<feature type="transmembrane region" description="Helical" evidence="2">
    <location>
        <begin position="273"/>
        <end position="291"/>
    </location>
</feature>
<keyword evidence="2" id="KW-0472">Membrane</keyword>
<protein>
    <recommendedName>
        <fullName evidence="5">Monocarboxylate transporter</fullName>
    </recommendedName>
</protein>
<dbReference type="SUPFAM" id="SSF103473">
    <property type="entry name" value="MFS general substrate transporter"/>
    <property type="match status" value="1"/>
</dbReference>
<evidence type="ECO:0000256" key="2">
    <source>
        <dbReference type="SAM" id="Phobius"/>
    </source>
</evidence>
<evidence type="ECO:0000313" key="4">
    <source>
        <dbReference type="Proteomes" id="UP000594260"/>
    </source>
</evidence>
<evidence type="ECO:0000256" key="1">
    <source>
        <dbReference type="SAM" id="MobiDB-lite"/>
    </source>
</evidence>
<reference evidence="3" key="1">
    <citation type="submission" date="2021-01" db="UniProtKB">
        <authorList>
            <consortium name="EnsemblMetazoa"/>
        </authorList>
    </citation>
    <scope>IDENTIFICATION</scope>
</reference>
<dbReference type="EnsemblMetazoa" id="XM_022791893">
    <property type="protein sequence ID" value="XP_022647628"/>
    <property type="gene ID" value="LOC111244616"/>
</dbReference>
<feature type="transmembrane region" description="Helical" evidence="2">
    <location>
        <begin position="470"/>
        <end position="492"/>
    </location>
</feature>
<dbReference type="KEGG" id="vde:111244616"/>
<feature type="compositionally biased region" description="Low complexity" evidence="1">
    <location>
        <begin position="76"/>
        <end position="97"/>
    </location>
</feature>